<dbReference type="EMBL" id="JANPWB010000015">
    <property type="protein sequence ID" value="KAJ1091642.1"/>
    <property type="molecule type" value="Genomic_DNA"/>
</dbReference>
<dbReference type="Proteomes" id="UP001066276">
    <property type="component" value="Chromosome 11"/>
</dbReference>
<accession>A0AAV7LKS7</accession>
<name>A0AAV7LKS7_PLEWA</name>
<reference evidence="1" key="1">
    <citation type="journal article" date="2022" name="bioRxiv">
        <title>Sequencing and chromosome-scale assembly of the giantPleurodeles waltlgenome.</title>
        <authorList>
            <person name="Brown T."/>
            <person name="Elewa A."/>
            <person name="Iarovenko S."/>
            <person name="Subramanian E."/>
            <person name="Araus A.J."/>
            <person name="Petzold A."/>
            <person name="Susuki M."/>
            <person name="Suzuki K.-i.T."/>
            <person name="Hayashi T."/>
            <person name="Toyoda A."/>
            <person name="Oliveira C."/>
            <person name="Osipova E."/>
            <person name="Leigh N.D."/>
            <person name="Simon A."/>
            <person name="Yun M.H."/>
        </authorList>
    </citation>
    <scope>NUCLEOTIDE SEQUENCE</scope>
    <source>
        <strain evidence="1">20211129_DDA</strain>
        <tissue evidence="1">Liver</tissue>
    </source>
</reference>
<evidence type="ECO:0000313" key="1">
    <source>
        <dbReference type="EMBL" id="KAJ1091642.1"/>
    </source>
</evidence>
<keyword evidence="2" id="KW-1185">Reference proteome</keyword>
<organism evidence="1 2">
    <name type="scientific">Pleurodeles waltl</name>
    <name type="common">Iberian ribbed newt</name>
    <dbReference type="NCBI Taxonomy" id="8319"/>
    <lineage>
        <taxon>Eukaryota</taxon>
        <taxon>Metazoa</taxon>
        <taxon>Chordata</taxon>
        <taxon>Craniata</taxon>
        <taxon>Vertebrata</taxon>
        <taxon>Euteleostomi</taxon>
        <taxon>Amphibia</taxon>
        <taxon>Batrachia</taxon>
        <taxon>Caudata</taxon>
        <taxon>Salamandroidea</taxon>
        <taxon>Salamandridae</taxon>
        <taxon>Pleurodelinae</taxon>
        <taxon>Pleurodeles</taxon>
    </lineage>
</organism>
<gene>
    <name evidence="1" type="ORF">NDU88_004759</name>
</gene>
<evidence type="ECO:0000313" key="2">
    <source>
        <dbReference type="Proteomes" id="UP001066276"/>
    </source>
</evidence>
<comment type="caution">
    <text evidence="1">The sequence shown here is derived from an EMBL/GenBank/DDBJ whole genome shotgun (WGS) entry which is preliminary data.</text>
</comment>
<proteinExistence type="predicted"/>
<sequence length="78" mass="7991">MQGHSVPLVWLQRFEAGGDAALKSAMGKPGPPMVSATMQGLSISLIWLQRFKVGGAAALKSAMGKPGPAPGLRYDAGA</sequence>
<dbReference type="AlphaFoldDB" id="A0AAV7LKS7"/>
<protein>
    <submittedName>
        <fullName evidence="1">Uncharacterized protein</fullName>
    </submittedName>
</protein>